<dbReference type="InterPro" id="IPR000595">
    <property type="entry name" value="cNMP-bd_dom"/>
</dbReference>
<dbReference type="InterPro" id="IPR018490">
    <property type="entry name" value="cNMP-bd_dom_sf"/>
</dbReference>
<dbReference type="PROSITE" id="PS50042">
    <property type="entry name" value="CNMP_BINDING_3"/>
    <property type="match status" value="1"/>
</dbReference>
<evidence type="ECO:0000259" key="1">
    <source>
        <dbReference type="PROSITE" id="PS50042"/>
    </source>
</evidence>
<dbReference type="SUPFAM" id="SSF51206">
    <property type="entry name" value="cAMP-binding domain-like"/>
    <property type="match status" value="1"/>
</dbReference>
<dbReference type="SUPFAM" id="SSF46785">
    <property type="entry name" value="Winged helix' DNA-binding domain"/>
    <property type="match status" value="1"/>
</dbReference>
<gene>
    <name evidence="2" type="ORF">CLOSTASPAR_06331</name>
</gene>
<feature type="domain" description="Cyclic nucleotide-binding" evidence="1">
    <location>
        <begin position="55"/>
        <end position="148"/>
    </location>
</feature>
<dbReference type="InterPro" id="IPR036390">
    <property type="entry name" value="WH_DNA-bd_sf"/>
</dbReference>
<dbReference type="Gene3D" id="2.60.120.10">
    <property type="entry name" value="Jelly Rolls"/>
    <property type="match status" value="1"/>
</dbReference>
<comment type="caution">
    <text evidence="2">The sequence shown here is derived from an EMBL/GenBank/DDBJ whole genome shotgun (WGS) entry which is preliminary data.</text>
</comment>
<proteinExistence type="predicted"/>
<reference evidence="2 3" key="2">
    <citation type="submission" date="2009-02" db="EMBL/GenBank/DDBJ databases">
        <title>Draft genome sequence of Clostridium asparagiforme (DSM 15981).</title>
        <authorList>
            <person name="Sudarsanam P."/>
            <person name="Ley R."/>
            <person name="Guruge J."/>
            <person name="Turnbaugh P.J."/>
            <person name="Mahowald M."/>
            <person name="Liep D."/>
            <person name="Gordon J."/>
        </authorList>
    </citation>
    <scope>NUCLEOTIDE SEQUENCE [LARGE SCALE GENOMIC DNA]</scope>
    <source>
        <strain evidence="2 3">DSM 15981</strain>
    </source>
</reference>
<organism evidence="2 3">
    <name type="scientific">[Clostridium] asparagiforme DSM 15981</name>
    <dbReference type="NCBI Taxonomy" id="518636"/>
    <lineage>
        <taxon>Bacteria</taxon>
        <taxon>Bacillati</taxon>
        <taxon>Bacillota</taxon>
        <taxon>Clostridia</taxon>
        <taxon>Lachnospirales</taxon>
        <taxon>Lachnospiraceae</taxon>
        <taxon>Enterocloster</taxon>
    </lineage>
</organism>
<protein>
    <submittedName>
        <fullName evidence="2">Cyclic nucleotide-binding domain protein</fullName>
    </submittedName>
</protein>
<keyword evidence="3" id="KW-1185">Reference proteome</keyword>
<reference evidence="2 3" key="1">
    <citation type="submission" date="2009-01" db="EMBL/GenBank/DDBJ databases">
        <authorList>
            <person name="Fulton L."/>
            <person name="Clifton S."/>
            <person name="Fulton B."/>
            <person name="Xu J."/>
            <person name="Minx P."/>
            <person name="Pepin K.H."/>
            <person name="Johnson M."/>
            <person name="Bhonagiri V."/>
            <person name="Nash W.E."/>
            <person name="Mardis E.R."/>
            <person name="Wilson R.K."/>
        </authorList>
    </citation>
    <scope>NUCLEOTIDE SEQUENCE [LARGE SCALE GENOMIC DNA]</scope>
    <source>
        <strain evidence="2 3">DSM 15981</strain>
    </source>
</reference>
<evidence type="ECO:0000313" key="2">
    <source>
        <dbReference type="EMBL" id="EEG51628.1"/>
    </source>
</evidence>
<accession>C0DAM8</accession>
<dbReference type="Pfam" id="PF00027">
    <property type="entry name" value="cNMP_binding"/>
    <property type="match status" value="1"/>
</dbReference>
<dbReference type="Proteomes" id="UP000004756">
    <property type="component" value="Unassembled WGS sequence"/>
</dbReference>
<dbReference type="EMBL" id="ACCJ01000537">
    <property type="protein sequence ID" value="EEG51628.1"/>
    <property type="molecule type" value="Genomic_DNA"/>
</dbReference>
<dbReference type="CDD" id="cd00038">
    <property type="entry name" value="CAP_ED"/>
    <property type="match status" value="1"/>
</dbReference>
<sequence length="259" mass="30137">MVYLEQLEGRVGRDRAVQKNRGREMTLTELERKVPKLLEYTRYMPEDIRNRCTVRTHAAGSIIHQKNMELGYFGIVAQGENRVINEFENGNVYMIESNKAIDFIGEVTILAGMPRTSVTIEAVTENVVAYISRKDAERWLSEDINILRLTSRHTAFKLYRSSYNNGAKLFYPPGYLLLDYMVKYGRQYGIDSPAPPKQVTISRTRQLLQEEIGINVKTLNRTIRQLKEEGFFTLYKGKITFNREQYEMAQSWLETARDK</sequence>
<dbReference type="InterPro" id="IPR014710">
    <property type="entry name" value="RmlC-like_jellyroll"/>
</dbReference>
<name>C0DAM8_9FIRM</name>
<dbReference type="HOGENOM" id="CLU_094500_1_0_9"/>
<evidence type="ECO:0000313" key="3">
    <source>
        <dbReference type="Proteomes" id="UP000004756"/>
    </source>
</evidence>
<dbReference type="AlphaFoldDB" id="C0DAM8"/>